<evidence type="ECO:0000313" key="1">
    <source>
        <dbReference type="EMBL" id="AMO94286.1"/>
    </source>
</evidence>
<evidence type="ECO:0000313" key="2">
    <source>
        <dbReference type="Proteomes" id="UP000072421"/>
    </source>
</evidence>
<accession>A0A127P903</accession>
<gene>
    <name evidence="1" type="ORF">CFter6_1584</name>
</gene>
<sequence length="44" mass="4866">MPHCFHMESPSRVFSVIPGLQHRAESFCACNDAASMSVSYISFS</sequence>
<proteinExistence type="predicted"/>
<dbReference type="AlphaFoldDB" id="A0A127P903"/>
<dbReference type="PATRIC" id="fig|158899.10.peg.1593"/>
<protein>
    <submittedName>
        <fullName evidence="1">Uncharacterized protein</fullName>
    </submittedName>
</protein>
<dbReference type="Proteomes" id="UP000072421">
    <property type="component" value="Chromosome"/>
</dbReference>
<organism evidence="1">
    <name type="scientific">Collimonas fungivorans</name>
    <dbReference type="NCBI Taxonomy" id="158899"/>
    <lineage>
        <taxon>Bacteria</taxon>
        <taxon>Pseudomonadati</taxon>
        <taxon>Pseudomonadota</taxon>
        <taxon>Betaproteobacteria</taxon>
        <taxon>Burkholderiales</taxon>
        <taxon>Oxalobacteraceae</taxon>
        <taxon>Collimonas</taxon>
    </lineage>
</organism>
<dbReference type="EMBL" id="CP013232">
    <property type="protein sequence ID" value="AMO94286.1"/>
    <property type="molecule type" value="Genomic_DNA"/>
</dbReference>
<reference evidence="1 2" key="1">
    <citation type="submission" date="2015-11" db="EMBL/GenBank/DDBJ databases">
        <title>Exploring the genomic traits of fungus-feeding bacterial genus Collimonas.</title>
        <authorList>
            <person name="Song C."/>
            <person name="Schmidt R."/>
            <person name="de Jager V."/>
            <person name="Krzyzanowska D."/>
            <person name="Jongedijk E."/>
            <person name="Cankar K."/>
            <person name="Beekwilder J."/>
            <person name="van Veen A."/>
            <person name="de Boer W."/>
            <person name="van Veen J.A."/>
            <person name="Garbeva P."/>
        </authorList>
    </citation>
    <scope>NUCLEOTIDE SEQUENCE [LARGE SCALE GENOMIC DNA]</scope>
    <source>
        <strain evidence="1 2">Ter6</strain>
    </source>
</reference>
<name>A0A127P903_9BURK</name>